<dbReference type="InterPro" id="IPR036890">
    <property type="entry name" value="HATPase_C_sf"/>
</dbReference>
<dbReference type="InterPro" id="IPR050482">
    <property type="entry name" value="Sensor_HK_TwoCompSys"/>
</dbReference>
<keyword evidence="9" id="KW-0812">Transmembrane</keyword>
<dbReference type="Pfam" id="PF07730">
    <property type="entry name" value="HisKA_3"/>
    <property type="match status" value="1"/>
</dbReference>
<keyword evidence="6 11" id="KW-0418">Kinase</keyword>
<dbReference type="GO" id="GO:0046983">
    <property type="term" value="F:protein dimerization activity"/>
    <property type="evidence" value="ECO:0007669"/>
    <property type="project" value="InterPro"/>
</dbReference>
<dbReference type="InterPro" id="IPR011712">
    <property type="entry name" value="Sig_transdc_His_kin_sub3_dim/P"/>
</dbReference>
<dbReference type="GO" id="GO:0005524">
    <property type="term" value="F:ATP binding"/>
    <property type="evidence" value="ECO:0007669"/>
    <property type="project" value="UniProtKB-KW"/>
</dbReference>
<evidence type="ECO:0000256" key="4">
    <source>
        <dbReference type="ARBA" id="ARBA00022679"/>
    </source>
</evidence>
<keyword evidence="12" id="KW-1185">Reference proteome</keyword>
<keyword evidence="4" id="KW-0808">Transferase</keyword>
<evidence type="ECO:0000256" key="2">
    <source>
        <dbReference type="ARBA" id="ARBA00012438"/>
    </source>
</evidence>
<feature type="transmembrane region" description="Helical" evidence="9">
    <location>
        <begin position="60"/>
        <end position="80"/>
    </location>
</feature>
<dbReference type="PANTHER" id="PTHR24421">
    <property type="entry name" value="NITRATE/NITRITE SENSOR PROTEIN NARX-RELATED"/>
    <property type="match status" value="1"/>
</dbReference>
<dbReference type="SUPFAM" id="SSF55874">
    <property type="entry name" value="ATPase domain of HSP90 chaperone/DNA topoisomerase II/histidine kinase"/>
    <property type="match status" value="1"/>
</dbReference>
<protein>
    <recommendedName>
        <fullName evidence="2">histidine kinase</fullName>
        <ecNumber evidence="2">2.7.13.3</ecNumber>
    </recommendedName>
</protein>
<evidence type="ECO:0000256" key="5">
    <source>
        <dbReference type="ARBA" id="ARBA00022741"/>
    </source>
</evidence>
<proteinExistence type="predicted"/>
<evidence type="ECO:0000256" key="1">
    <source>
        <dbReference type="ARBA" id="ARBA00000085"/>
    </source>
</evidence>
<evidence type="ECO:0000256" key="6">
    <source>
        <dbReference type="ARBA" id="ARBA00022777"/>
    </source>
</evidence>
<name>H0QYC2_9ACTN</name>
<dbReference type="EC" id="2.7.13.3" evidence="2"/>
<dbReference type="EMBL" id="BAEH01000039">
    <property type="protein sequence ID" value="GAB17823.1"/>
    <property type="molecule type" value="Genomic_DNA"/>
</dbReference>
<dbReference type="Proteomes" id="UP000035034">
    <property type="component" value="Unassembled WGS sequence"/>
</dbReference>
<feature type="transmembrane region" description="Helical" evidence="9">
    <location>
        <begin position="153"/>
        <end position="171"/>
    </location>
</feature>
<dbReference type="eggNOG" id="COG4585">
    <property type="taxonomic scope" value="Bacteria"/>
</dbReference>
<feature type="domain" description="Signal transduction histidine kinase subgroup 3 dimerisation and phosphoacceptor" evidence="10">
    <location>
        <begin position="202"/>
        <end position="267"/>
    </location>
</feature>
<keyword evidence="8" id="KW-0902">Two-component regulatory system</keyword>
<accession>H0QYC2</accession>
<evidence type="ECO:0000313" key="11">
    <source>
        <dbReference type="EMBL" id="GAB17823.1"/>
    </source>
</evidence>
<organism evidence="11 12">
    <name type="scientific">Gordonia effusa NBRC 100432</name>
    <dbReference type="NCBI Taxonomy" id="1077974"/>
    <lineage>
        <taxon>Bacteria</taxon>
        <taxon>Bacillati</taxon>
        <taxon>Actinomycetota</taxon>
        <taxon>Actinomycetes</taxon>
        <taxon>Mycobacteriales</taxon>
        <taxon>Gordoniaceae</taxon>
        <taxon>Gordonia</taxon>
    </lineage>
</organism>
<dbReference type="GO" id="GO:0000155">
    <property type="term" value="F:phosphorelay sensor kinase activity"/>
    <property type="evidence" value="ECO:0007669"/>
    <property type="project" value="InterPro"/>
</dbReference>
<evidence type="ECO:0000256" key="7">
    <source>
        <dbReference type="ARBA" id="ARBA00022840"/>
    </source>
</evidence>
<feature type="transmembrane region" description="Helical" evidence="9">
    <location>
        <begin position="35"/>
        <end position="53"/>
    </location>
</feature>
<dbReference type="PANTHER" id="PTHR24421:SF10">
    <property type="entry name" value="NITRATE_NITRITE SENSOR PROTEIN NARQ"/>
    <property type="match status" value="1"/>
</dbReference>
<dbReference type="STRING" id="1077974.GOEFS_039_00580"/>
<feature type="transmembrane region" description="Helical" evidence="9">
    <location>
        <begin position="86"/>
        <end position="110"/>
    </location>
</feature>
<feature type="transmembrane region" description="Helical" evidence="9">
    <location>
        <begin position="122"/>
        <end position="141"/>
    </location>
</feature>
<evidence type="ECO:0000256" key="9">
    <source>
        <dbReference type="SAM" id="Phobius"/>
    </source>
</evidence>
<sequence>MRAAARLTQRSQRSVYGELVRPEDYQPPLSRWSTLWRYGLMVMLSVFVLVPRLDYQLEHAMWWLIADLILGAISFVAVWWRRSHPVAVATFTNIVGLVSATSAGPSTLALVSLSTRRRWREIVPQAVLAFVCGTVSSRYFADPETETNTYVDIGVLAVVVGMMVAWGMYIGSRRELLASWRSRAQLAEDEQSAKVASARAAERARIAREMHDVLAHRISTVNMYAGALAFRDDLPPEQVRETATVIAETSHLALAELREVLGVLREGPGDAVPESPQAAATDIDALIDDNRNTGMRIEYAATVDFSTMPSSVGRTLYRCVQEALTNVRKHAPAATAHVRITGDQDSGIDLEVVNALPLAATVPAALKSGFGLVGLAERVELSGGRESHRKTADNRFVLRVWLPWQT</sequence>
<evidence type="ECO:0000313" key="12">
    <source>
        <dbReference type="Proteomes" id="UP000035034"/>
    </source>
</evidence>
<evidence type="ECO:0000256" key="3">
    <source>
        <dbReference type="ARBA" id="ARBA00022553"/>
    </source>
</evidence>
<comment type="catalytic activity">
    <reaction evidence="1">
        <text>ATP + protein L-histidine = ADP + protein N-phospho-L-histidine.</text>
        <dbReference type="EC" id="2.7.13.3"/>
    </reaction>
</comment>
<dbReference type="GO" id="GO:0016020">
    <property type="term" value="C:membrane"/>
    <property type="evidence" value="ECO:0007669"/>
    <property type="project" value="InterPro"/>
</dbReference>
<evidence type="ECO:0000259" key="10">
    <source>
        <dbReference type="Pfam" id="PF07730"/>
    </source>
</evidence>
<keyword evidence="9" id="KW-1133">Transmembrane helix</keyword>
<keyword evidence="7" id="KW-0067">ATP-binding</keyword>
<gene>
    <name evidence="11" type="ORF">GOEFS_039_00580</name>
</gene>
<keyword evidence="5" id="KW-0547">Nucleotide-binding</keyword>
<dbReference type="AlphaFoldDB" id="H0QYC2"/>
<keyword evidence="9" id="KW-0472">Membrane</keyword>
<evidence type="ECO:0000256" key="8">
    <source>
        <dbReference type="ARBA" id="ARBA00023012"/>
    </source>
</evidence>
<dbReference type="CDD" id="cd16917">
    <property type="entry name" value="HATPase_UhpB-NarQ-NarX-like"/>
    <property type="match status" value="1"/>
</dbReference>
<keyword evidence="3" id="KW-0597">Phosphoprotein</keyword>
<reference evidence="11 12" key="1">
    <citation type="submission" date="2011-12" db="EMBL/GenBank/DDBJ databases">
        <title>Whole genome shotgun sequence of Gordonia effusa NBRC 100432.</title>
        <authorList>
            <person name="Yoshida I."/>
            <person name="Takarada H."/>
            <person name="Hosoyama A."/>
            <person name="Tsuchikane K."/>
            <person name="Katsumata H."/>
            <person name="Yamazaki S."/>
            <person name="Fujita N."/>
        </authorList>
    </citation>
    <scope>NUCLEOTIDE SEQUENCE [LARGE SCALE GENOMIC DNA]</scope>
    <source>
        <strain evidence="11 12">NBRC 100432</strain>
    </source>
</reference>
<dbReference type="Gene3D" id="1.20.5.1930">
    <property type="match status" value="1"/>
</dbReference>
<comment type="caution">
    <text evidence="11">The sequence shown here is derived from an EMBL/GenBank/DDBJ whole genome shotgun (WGS) entry which is preliminary data.</text>
</comment>
<dbReference type="Gene3D" id="3.30.565.10">
    <property type="entry name" value="Histidine kinase-like ATPase, C-terminal domain"/>
    <property type="match status" value="1"/>
</dbReference>